<reference evidence="2 3" key="1">
    <citation type="submission" date="2023-02" db="EMBL/GenBank/DDBJ databases">
        <title>LHISI_Scaffold_Assembly.</title>
        <authorList>
            <person name="Stuart O.P."/>
            <person name="Cleave R."/>
            <person name="Magrath M.J.L."/>
            <person name="Mikheyev A.S."/>
        </authorList>
    </citation>
    <scope>NUCLEOTIDE SEQUENCE [LARGE SCALE GENOMIC DNA]</scope>
    <source>
        <strain evidence="2">Daus_M_001</strain>
        <tissue evidence="2">Leg muscle</tissue>
    </source>
</reference>
<protein>
    <submittedName>
        <fullName evidence="2">Uncharacterized protein</fullName>
    </submittedName>
</protein>
<comment type="caution">
    <text evidence="2">The sequence shown here is derived from an EMBL/GenBank/DDBJ whole genome shotgun (WGS) entry which is preliminary data.</text>
</comment>
<proteinExistence type="predicted"/>
<evidence type="ECO:0000256" key="1">
    <source>
        <dbReference type="SAM" id="MobiDB-lite"/>
    </source>
</evidence>
<accession>A0ABQ9G7W8</accession>
<feature type="region of interest" description="Disordered" evidence="1">
    <location>
        <begin position="436"/>
        <end position="485"/>
    </location>
</feature>
<keyword evidence="3" id="KW-1185">Reference proteome</keyword>
<gene>
    <name evidence="2" type="ORF">PR048_031354</name>
</gene>
<sequence length="485" mass="53180">MFTGVAGQADPSCNKQRSPTHVAGGGGSLILVGCRALSSTLTTPTLIDRRLTPPPSPALSAGVVRFTRLNQIIALQPDDYHIEVTALRLPGVFTIHVGSNHERDVFMHSKSASSFSGHGLDHNATTGRSASLQFARGSPLLPTKSRLHSPLSTTAAKHEPSLRANLHLGFSVFQRSLSLRRFSSKWHTRGWWRGNVHVRVENAVENKWRDGEGGVVEGRVYIPIFPSATLSTAVREDRGLAINLAQARKWHVLRSDVVHEAELLSSDVWTGAAAVQRLESSLPGKGESGSIHRRGRPTDFRTWESCRTIVAGRRVFSGFSKSLHLLKHFAFQRCSILTSFHPHRLSRLPVLTGRLPTKPAFHATWLTHPATQPPLLQRGLARADQTIPYTQRPVYLGWASQLEAMSDCWETACCRTHRGPGGSSEVSHLSELAYTAASRRRGGKREIPEKTHRPTASTGTIPACEDPEVPGRGLNPVRLAGRRAV</sequence>
<organism evidence="2 3">
    <name type="scientific">Dryococelus australis</name>
    <dbReference type="NCBI Taxonomy" id="614101"/>
    <lineage>
        <taxon>Eukaryota</taxon>
        <taxon>Metazoa</taxon>
        <taxon>Ecdysozoa</taxon>
        <taxon>Arthropoda</taxon>
        <taxon>Hexapoda</taxon>
        <taxon>Insecta</taxon>
        <taxon>Pterygota</taxon>
        <taxon>Neoptera</taxon>
        <taxon>Polyneoptera</taxon>
        <taxon>Phasmatodea</taxon>
        <taxon>Verophasmatodea</taxon>
        <taxon>Anareolatae</taxon>
        <taxon>Phasmatidae</taxon>
        <taxon>Eurycanthinae</taxon>
        <taxon>Dryococelus</taxon>
    </lineage>
</organism>
<evidence type="ECO:0000313" key="3">
    <source>
        <dbReference type="Proteomes" id="UP001159363"/>
    </source>
</evidence>
<feature type="region of interest" description="Disordered" evidence="1">
    <location>
        <begin position="1"/>
        <end position="21"/>
    </location>
</feature>
<evidence type="ECO:0000313" key="2">
    <source>
        <dbReference type="EMBL" id="KAJ8867552.1"/>
    </source>
</evidence>
<dbReference type="EMBL" id="JARBHB010000015">
    <property type="protein sequence ID" value="KAJ8867552.1"/>
    <property type="molecule type" value="Genomic_DNA"/>
</dbReference>
<name>A0ABQ9G7W8_9NEOP</name>
<dbReference type="Proteomes" id="UP001159363">
    <property type="component" value="Chromosome 14"/>
</dbReference>